<feature type="domain" description="CheW-like" evidence="3">
    <location>
        <begin position="713"/>
        <end position="857"/>
    </location>
</feature>
<feature type="region of interest" description="Disordered" evidence="2">
    <location>
        <begin position="859"/>
        <end position="881"/>
    </location>
</feature>
<dbReference type="AlphaFoldDB" id="A0A840G7I5"/>
<dbReference type="EMBL" id="JACIGE010000007">
    <property type="protein sequence ID" value="MBB4247836.1"/>
    <property type="molecule type" value="Genomic_DNA"/>
</dbReference>
<protein>
    <submittedName>
        <fullName evidence="4">Chemotaxis signal transduction protein</fullName>
    </submittedName>
</protein>
<reference evidence="4 5" key="1">
    <citation type="submission" date="2020-08" db="EMBL/GenBank/DDBJ databases">
        <title>Genome sequencing of Purple Non-Sulfur Bacteria from various extreme environments.</title>
        <authorList>
            <person name="Mayer M."/>
        </authorList>
    </citation>
    <scope>NUCLEOTIDE SEQUENCE [LARGE SCALE GENOMIC DNA]</scope>
    <source>
        <strain evidence="4 5">2761</strain>
    </source>
</reference>
<dbReference type="Gene3D" id="3.30.450.20">
    <property type="entry name" value="PAS domain"/>
    <property type="match status" value="2"/>
</dbReference>
<dbReference type="InterPro" id="IPR002545">
    <property type="entry name" value="CheW-lke_dom"/>
</dbReference>
<dbReference type="Pfam" id="PF01584">
    <property type="entry name" value="CheW"/>
    <property type="match status" value="1"/>
</dbReference>
<dbReference type="OrthoDB" id="9814866at2"/>
<dbReference type="Gene3D" id="2.30.30.40">
    <property type="entry name" value="SH3 Domains"/>
    <property type="match status" value="1"/>
</dbReference>
<evidence type="ECO:0000256" key="1">
    <source>
        <dbReference type="SAM" id="Coils"/>
    </source>
</evidence>
<dbReference type="GO" id="GO:0006935">
    <property type="term" value="P:chemotaxis"/>
    <property type="evidence" value="ECO:0007669"/>
    <property type="project" value="InterPro"/>
</dbReference>
<gene>
    <name evidence="4" type="ORF">GGD90_002221</name>
</gene>
<comment type="caution">
    <text evidence="4">The sequence shown here is derived from an EMBL/GenBank/DDBJ whole genome shotgun (WGS) entry which is preliminary data.</text>
</comment>
<name>A0A840G7I5_RHOTE</name>
<dbReference type="SUPFAM" id="SSF50341">
    <property type="entry name" value="CheW-like"/>
    <property type="match status" value="1"/>
</dbReference>
<organism evidence="4 5">
    <name type="scientific">Rhodocyclus tenuis</name>
    <name type="common">Rhodospirillum tenue</name>
    <dbReference type="NCBI Taxonomy" id="1066"/>
    <lineage>
        <taxon>Bacteria</taxon>
        <taxon>Pseudomonadati</taxon>
        <taxon>Pseudomonadota</taxon>
        <taxon>Betaproteobacteria</taxon>
        <taxon>Rhodocyclales</taxon>
        <taxon>Rhodocyclaceae</taxon>
        <taxon>Rhodocyclus</taxon>
    </lineage>
</organism>
<keyword evidence="1" id="KW-0175">Coiled coil</keyword>
<dbReference type="Proteomes" id="UP000587070">
    <property type="component" value="Unassembled WGS sequence"/>
</dbReference>
<dbReference type="InterPro" id="IPR036061">
    <property type="entry name" value="CheW-like_dom_sf"/>
</dbReference>
<evidence type="ECO:0000259" key="3">
    <source>
        <dbReference type="PROSITE" id="PS50851"/>
    </source>
</evidence>
<dbReference type="RefSeq" id="WP_153116797.1">
    <property type="nucleotide sequence ID" value="NZ_JACIGE010000007.1"/>
</dbReference>
<feature type="coiled-coil region" evidence="1">
    <location>
        <begin position="16"/>
        <end position="43"/>
    </location>
</feature>
<dbReference type="Gene3D" id="2.40.50.180">
    <property type="entry name" value="CheA-289, Domain 4"/>
    <property type="match status" value="1"/>
</dbReference>
<proteinExistence type="predicted"/>
<evidence type="ECO:0000313" key="5">
    <source>
        <dbReference type="Proteomes" id="UP000587070"/>
    </source>
</evidence>
<dbReference type="GO" id="GO:0007165">
    <property type="term" value="P:signal transduction"/>
    <property type="evidence" value="ECO:0007669"/>
    <property type="project" value="InterPro"/>
</dbReference>
<sequence length="881" mass="96232">MARYKNIELDDRLNGVVRHMNAVEEYRELLQSLQAQWDNLTLLGQLSGTSTDMSDTRQAFAQLTTSLVNHLALETLDKSVQEMTAKAQVAIDILVRNLFERTADIGFLATDDDLRQFVGEHKALSGNIHSQKQLQTQRNRLRERFSEYVAKYSVYSDIILMDTEGEVLARLDESVSVPRSSHPLVGEAIATAAAYVETYAAVDLLPQRERSLVYSYRVTNAAGEAIGVLCLCFRFENEMARIFGNLTTADDWSVVLLLDAQGEVIASSDGFHIPLGAKVLLAIDDDYRIVRFGAQEYLAKTRPSNGYQGYLGPGWYGHVMLPVQHAFNKDSSEMLHGIDAATLASVMKSPSLFREELRNIPLQAEHIQSNLNRSVWNGSVRQSSTKQSLNPSFSKTLLWEISNTGAKTKDVFERSIANLNETVVSALLRESCFLASLAIDIMDRNLYERANDCRWWALTSSFRELLAQPEMTPDKAARIGSILQTINGLYTVYSNLAVFDTQGRVLAVSQPGEAAWVGRTIPANWVRQTLTLENSQGYAVSPFAATPLYADRHTYVYAAAIQAPEANRVVGGIAIVFDAAPQLTAMLRDALPKNEHGEVPSGCFAVFVERSGQIIACSDDSYQPGQRLPFDEGFLGLKNGASKAGVIRMGNEYFAVGARMSSGYREYKAAQETYQNDVAALIFVPLCEAMAKSTQAGVPRLGIRSDRASAGETVEIATFNVGQSWFGLNSAQVVEAMDNNGMTCVPGAGSNFAGYLMYRGTPIPVYDIRYLANAGGARAGTQHQVIVLKRGEGNHFGILADGLGEIPEVALSRLRPLPGMLAGGNVLAEAIISTETPEKEQLLLVLGAERIAMRLAVASGDSPKPATTPQQSPRLIAAPSA</sequence>
<accession>A0A840G7I5</accession>
<dbReference type="PROSITE" id="PS50851">
    <property type="entry name" value="CHEW"/>
    <property type="match status" value="1"/>
</dbReference>
<evidence type="ECO:0000256" key="2">
    <source>
        <dbReference type="SAM" id="MobiDB-lite"/>
    </source>
</evidence>
<evidence type="ECO:0000313" key="4">
    <source>
        <dbReference type="EMBL" id="MBB4247836.1"/>
    </source>
</evidence>
<dbReference type="SMART" id="SM00260">
    <property type="entry name" value="CheW"/>
    <property type="match status" value="1"/>
</dbReference>
<keyword evidence="5" id="KW-1185">Reference proteome</keyword>